<dbReference type="CDD" id="cd04301">
    <property type="entry name" value="NAT_SF"/>
    <property type="match status" value="1"/>
</dbReference>
<dbReference type="STRING" id="1834191.A5886_000061"/>
<dbReference type="SUPFAM" id="SSF55729">
    <property type="entry name" value="Acyl-CoA N-acyltransferases (Nat)"/>
    <property type="match status" value="1"/>
</dbReference>
<dbReference type="EMBL" id="NGKU01000001">
    <property type="protein sequence ID" value="OTN75017.1"/>
    <property type="molecule type" value="Genomic_DNA"/>
</dbReference>
<reference evidence="2 3" key="1">
    <citation type="submission" date="2017-05" db="EMBL/GenBank/DDBJ databases">
        <title>The Genome Sequence of Enterococcus sp. 8G7_MSG3316.</title>
        <authorList>
            <consortium name="The Broad Institute Genomics Platform"/>
            <consortium name="The Broad Institute Genomic Center for Infectious Diseases"/>
            <person name="Earl A."/>
            <person name="Manson A."/>
            <person name="Schwartman J."/>
            <person name="Gilmore M."/>
            <person name="Abouelleil A."/>
            <person name="Cao P."/>
            <person name="Chapman S."/>
            <person name="Cusick C."/>
            <person name="Shea T."/>
            <person name="Young S."/>
            <person name="Neafsey D."/>
            <person name="Nusbaum C."/>
            <person name="Birren B."/>
        </authorList>
    </citation>
    <scope>NUCLEOTIDE SEQUENCE [LARGE SCALE GENOMIC DNA]</scope>
    <source>
        <strain evidence="2 3">8G7_MSG3316</strain>
    </source>
</reference>
<keyword evidence="3" id="KW-1185">Reference proteome</keyword>
<gene>
    <name evidence="2" type="ORF">A5886_000061</name>
</gene>
<dbReference type="RefSeq" id="WP_256926108.1">
    <property type="nucleotide sequence ID" value="NZ_NGKU01000001.1"/>
</dbReference>
<dbReference type="Gene3D" id="3.40.630.30">
    <property type="match status" value="1"/>
</dbReference>
<comment type="caution">
    <text evidence="2">The sequence shown here is derived from an EMBL/GenBank/DDBJ whole genome shotgun (WGS) entry which is preliminary data.</text>
</comment>
<dbReference type="Proteomes" id="UP000195043">
    <property type="component" value="Unassembled WGS sequence"/>
</dbReference>
<sequence length="147" mass="16846">MFVCKQLSAMSADTFCRLAQVRTAVFVVEQACAYQEIDAIDQRAYHLWAADEQETIISYARIFLQDEVVHFGRVLVAPAYRGQGEGHRLLQAILHQIQTLYPMREIRIEAQAHLAGYYGQYGFESISAPYEEDGILHIRMKKESFAN</sequence>
<dbReference type="Pfam" id="PF13673">
    <property type="entry name" value="Acetyltransf_10"/>
    <property type="match status" value="1"/>
</dbReference>
<protein>
    <recommendedName>
        <fullName evidence="1">N-acetyltransferase domain-containing protein</fullName>
    </recommendedName>
</protein>
<dbReference type="InterPro" id="IPR016181">
    <property type="entry name" value="Acyl_CoA_acyltransferase"/>
</dbReference>
<dbReference type="GO" id="GO:0016747">
    <property type="term" value="F:acyltransferase activity, transferring groups other than amino-acyl groups"/>
    <property type="evidence" value="ECO:0007669"/>
    <property type="project" value="InterPro"/>
</dbReference>
<dbReference type="PROSITE" id="PS51186">
    <property type="entry name" value="GNAT"/>
    <property type="match status" value="1"/>
</dbReference>
<proteinExistence type="predicted"/>
<evidence type="ECO:0000259" key="1">
    <source>
        <dbReference type="PROSITE" id="PS51186"/>
    </source>
</evidence>
<name>A0A242A1V0_9ENTE</name>
<feature type="domain" description="N-acetyltransferase" evidence="1">
    <location>
        <begin position="5"/>
        <end position="145"/>
    </location>
</feature>
<evidence type="ECO:0000313" key="3">
    <source>
        <dbReference type="Proteomes" id="UP000195043"/>
    </source>
</evidence>
<evidence type="ECO:0000313" key="2">
    <source>
        <dbReference type="EMBL" id="OTN75017.1"/>
    </source>
</evidence>
<dbReference type="InterPro" id="IPR000182">
    <property type="entry name" value="GNAT_dom"/>
</dbReference>
<dbReference type="AlphaFoldDB" id="A0A242A1V0"/>
<organism evidence="2 3">
    <name type="scientific">Candidatus Enterococcus testudinis</name>
    <dbReference type="NCBI Taxonomy" id="1834191"/>
    <lineage>
        <taxon>Bacteria</taxon>
        <taxon>Bacillati</taxon>
        <taxon>Bacillota</taxon>
        <taxon>Bacilli</taxon>
        <taxon>Lactobacillales</taxon>
        <taxon>Enterococcaceae</taxon>
        <taxon>Enterococcus</taxon>
    </lineage>
</organism>
<accession>A0A242A1V0</accession>